<dbReference type="InterPro" id="IPR007809">
    <property type="entry name" value="FlgN-like"/>
</dbReference>
<dbReference type="SUPFAM" id="SSF140566">
    <property type="entry name" value="FlgN-like"/>
    <property type="match status" value="1"/>
</dbReference>
<comment type="similarity">
    <text evidence="2">Belongs to the FlgN family.</text>
</comment>
<sequence length="152" mass="17301">MVNNAEKKRNLVQNIIRDVCLDLEDYTKLNSMLIHQRELMNQRNNAALLTHNASQTALCEILVKRASNRSLYLNQLGFDANAGGMTALISVLPVHLKPKIKVLWQNVMKIVEDNHRENETNGNLLVMQQSIIQRVLQQDNQDQIDYGANIPA</sequence>
<dbReference type="InterPro" id="IPR036679">
    <property type="entry name" value="FlgN-like_sf"/>
</dbReference>
<protein>
    <submittedName>
        <fullName evidence="4">Flagellar protein FlgN</fullName>
    </submittedName>
</protein>
<evidence type="ECO:0000256" key="2">
    <source>
        <dbReference type="ARBA" id="ARBA00007703"/>
    </source>
</evidence>
<dbReference type="GO" id="GO:0044780">
    <property type="term" value="P:bacterial-type flagellum assembly"/>
    <property type="evidence" value="ECO:0007669"/>
    <property type="project" value="InterPro"/>
</dbReference>
<evidence type="ECO:0000313" key="5">
    <source>
        <dbReference type="Proteomes" id="UP000319809"/>
    </source>
</evidence>
<keyword evidence="4" id="KW-0969">Cilium</keyword>
<dbReference type="Pfam" id="PF05130">
    <property type="entry name" value="FlgN"/>
    <property type="match status" value="1"/>
</dbReference>
<gene>
    <name evidence="4" type="ORF">FH971_04435</name>
</gene>
<reference evidence="4 5" key="1">
    <citation type="submission" date="2019-06" db="EMBL/GenBank/DDBJ databases">
        <title>The genome of Shewanella sp. SM1901.</title>
        <authorList>
            <person name="Cha Q."/>
        </authorList>
    </citation>
    <scope>NUCLEOTIDE SEQUENCE [LARGE SCALE GENOMIC DNA]</scope>
    <source>
        <strain evidence="4 5">SM1901</strain>
    </source>
</reference>
<dbReference type="KEGG" id="spol:FH971_04435"/>
<dbReference type="Gene3D" id="1.20.58.300">
    <property type="entry name" value="FlgN-like"/>
    <property type="match status" value="1"/>
</dbReference>
<proteinExistence type="inferred from homology"/>
<evidence type="ECO:0000313" key="4">
    <source>
        <dbReference type="EMBL" id="QDE30284.1"/>
    </source>
</evidence>
<evidence type="ECO:0000256" key="3">
    <source>
        <dbReference type="ARBA" id="ARBA00022795"/>
    </source>
</evidence>
<keyword evidence="5" id="KW-1185">Reference proteome</keyword>
<dbReference type="Proteomes" id="UP000319809">
    <property type="component" value="Chromosome"/>
</dbReference>
<dbReference type="AlphaFoldDB" id="A0A4Y5YC83"/>
<keyword evidence="4" id="KW-0282">Flagellum</keyword>
<evidence type="ECO:0000256" key="1">
    <source>
        <dbReference type="ARBA" id="ARBA00002397"/>
    </source>
</evidence>
<dbReference type="EMBL" id="CP041036">
    <property type="protein sequence ID" value="QDE30284.1"/>
    <property type="molecule type" value="Genomic_DNA"/>
</dbReference>
<accession>A0A4Y5YC83</accession>
<organism evidence="4 5">
    <name type="scientific">Shewanella polaris</name>
    <dbReference type="NCBI Taxonomy" id="2588449"/>
    <lineage>
        <taxon>Bacteria</taxon>
        <taxon>Pseudomonadati</taxon>
        <taxon>Pseudomonadota</taxon>
        <taxon>Gammaproteobacteria</taxon>
        <taxon>Alteromonadales</taxon>
        <taxon>Shewanellaceae</taxon>
        <taxon>Shewanella</taxon>
    </lineage>
</organism>
<name>A0A4Y5YC83_9GAMM</name>
<comment type="function">
    <text evidence="1">Required for the efficient initiation of filament assembly.</text>
</comment>
<dbReference type="RefSeq" id="WP_140233504.1">
    <property type="nucleotide sequence ID" value="NZ_CP041036.1"/>
</dbReference>
<keyword evidence="4" id="KW-0966">Cell projection</keyword>
<keyword evidence="3" id="KW-1005">Bacterial flagellum biogenesis</keyword>